<dbReference type="InterPro" id="IPR007197">
    <property type="entry name" value="rSAM"/>
</dbReference>
<name>A0ABX8UPS0_9BURK</name>
<dbReference type="SFLD" id="SFLDG01386">
    <property type="entry name" value="main_SPASM_domain-containing"/>
    <property type="match status" value="1"/>
</dbReference>
<dbReference type="NCBIfam" id="TIGR03942">
    <property type="entry name" value="sulfatase_rSAM"/>
    <property type="match status" value="1"/>
</dbReference>
<gene>
    <name evidence="10" type="ORF">KZJ38_00075</name>
</gene>
<keyword evidence="6" id="KW-0411">Iron-sulfur</keyword>
<evidence type="ECO:0000256" key="6">
    <source>
        <dbReference type="ARBA" id="ARBA00023014"/>
    </source>
</evidence>
<reference evidence="10 11" key="1">
    <citation type="submission" date="2021-07" db="EMBL/GenBank/DDBJ databases">
        <title>Paraburkholderia edwinii protects Aspergillus sp. from phenazines by acting as a toxin sponge.</title>
        <authorList>
            <person name="Dahlstrom K.M."/>
            <person name="Newman D.K."/>
        </authorList>
    </citation>
    <scope>NUCLEOTIDE SEQUENCE [LARGE SCALE GENOMIC DNA]</scope>
    <source>
        <strain evidence="10 11">Pe01</strain>
    </source>
</reference>
<evidence type="ECO:0000256" key="4">
    <source>
        <dbReference type="ARBA" id="ARBA00022723"/>
    </source>
</evidence>
<accession>A0ABX8UPS0</accession>
<dbReference type="InterPro" id="IPR058240">
    <property type="entry name" value="rSAM_sf"/>
</dbReference>
<dbReference type="InterPro" id="IPR013785">
    <property type="entry name" value="Aldolase_TIM"/>
</dbReference>
<evidence type="ECO:0000256" key="7">
    <source>
        <dbReference type="ARBA" id="ARBA00023601"/>
    </source>
</evidence>
<dbReference type="SUPFAM" id="SSF102114">
    <property type="entry name" value="Radical SAM enzymes"/>
    <property type="match status" value="1"/>
</dbReference>
<organism evidence="10 11">
    <name type="scientific">Paraburkholderia edwinii</name>
    <dbReference type="NCBI Taxonomy" id="2861782"/>
    <lineage>
        <taxon>Bacteria</taxon>
        <taxon>Pseudomonadati</taxon>
        <taxon>Pseudomonadota</taxon>
        <taxon>Betaproteobacteria</taxon>
        <taxon>Burkholderiales</taxon>
        <taxon>Burkholderiaceae</taxon>
        <taxon>Paraburkholderia</taxon>
    </lineage>
</organism>
<dbReference type="Proteomes" id="UP000826462">
    <property type="component" value="Chromosome 1"/>
</dbReference>
<dbReference type="CDD" id="cd21120">
    <property type="entry name" value="SPASM_anSME"/>
    <property type="match status" value="1"/>
</dbReference>
<evidence type="ECO:0000256" key="1">
    <source>
        <dbReference type="ARBA" id="ARBA00001966"/>
    </source>
</evidence>
<dbReference type="InterPro" id="IPR047207">
    <property type="entry name" value="SPASM_anSME"/>
</dbReference>
<keyword evidence="11" id="KW-1185">Reference proteome</keyword>
<dbReference type="PANTHER" id="PTHR43273">
    <property type="entry name" value="ANAEROBIC SULFATASE-MATURATING ENZYME HOMOLOG ASLB-RELATED"/>
    <property type="match status" value="1"/>
</dbReference>
<dbReference type="CDD" id="cd01335">
    <property type="entry name" value="Radical_SAM"/>
    <property type="match status" value="1"/>
</dbReference>
<dbReference type="SFLD" id="SFLDG01072">
    <property type="entry name" value="dehydrogenase_like"/>
    <property type="match status" value="1"/>
</dbReference>
<evidence type="ECO:0000256" key="2">
    <source>
        <dbReference type="ARBA" id="ARBA00022485"/>
    </source>
</evidence>
<dbReference type="NCBIfam" id="TIGR04085">
    <property type="entry name" value="rSAM_more_4Fe4S"/>
    <property type="match status" value="1"/>
</dbReference>
<feature type="domain" description="4Fe4S-binding SPASM" evidence="9">
    <location>
        <begin position="294"/>
        <end position="354"/>
    </location>
</feature>
<dbReference type="InterPro" id="IPR023867">
    <property type="entry name" value="Sulphatase_maturase_rSAM"/>
</dbReference>
<dbReference type="InterPro" id="IPR023885">
    <property type="entry name" value="4Fe4S-binding_SPASM_dom"/>
</dbReference>
<feature type="domain" description="Radical SAM core" evidence="8">
    <location>
        <begin position="8"/>
        <end position="159"/>
    </location>
</feature>
<dbReference type="SFLD" id="SFLDG01067">
    <property type="entry name" value="SPASM/twitch_domain_containing"/>
    <property type="match status" value="1"/>
</dbReference>
<keyword evidence="3" id="KW-0949">S-adenosyl-L-methionine</keyword>
<dbReference type="SFLD" id="SFLDF00285">
    <property type="entry name" value="anaerobic_Ser-type_sulfatase-m"/>
    <property type="match status" value="1"/>
</dbReference>
<evidence type="ECO:0000313" key="10">
    <source>
        <dbReference type="EMBL" id="QYD70736.1"/>
    </source>
</evidence>
<keyword evidence="5" id="KW-0408">Iron</keyword>
<evidence type="ECO:0000259" key="8">
    <source>
        <dbReference type="Pfam" id="PF04055"/>
    </source>
</evidence>
<sequence>MAKPGGSDCNLDCVYCFYLEKAALYRDDSRHRMNDAVLEAYVRQYIAATPVENEVVFTWQGGEPTLLGLGFFERAVILQQRYGEGRRISNSFQTNGLLIDDAWCAFFRQHDFLIGLSLDGPAEIHDAYRVTRGGQPSHALVMRALALLQAHGVRYNVLACVNHRSSQAPLDVYRFLRDSGVQYVQFIPVVERLPDARDREVGLTLRSPSGKVLAAALPAGKGSATAADGSATAGEGSVTDWSVRPEHYGAFLSRIFDEWIRRDVGKLHVMNFEWALANYMGRPGASCHHQPTCGKAVVIEHNGDVYACDHYVYPEFRLGNITTSNLTSMVDLPSQTRFGMDKLDTLPQQCRRCNMVGGCWGGCPKHRFVMSADNEPGLNYLCKGYHQFFTHSVPYLKALSQIVASGRPASDILHTTLVFSEGHQA</sequence>
<dbReference type="PANTHER" id="PTHR43273:SF3">
    <property type="entry name" value="ANAEROBIC SULFATASE-MATURATING ENZYME HOMOLOG ASLB-RELATED"/>
    <property type="match status" value="1"/>
</dbReference>
<evidence type="ECO:0000256" key="3">
    <source>
        <dbReference type="ARBA" id="ARBA00022691"/>
    </source>
</evidence>
<dbReference type="SFLD" id="SFLDS00029">
    <property type="entry name" value="Radical_SAM"/>
    <property type="match status" value="1"/>
</dbReference>
<dbReference type="EMBL" id="CP080095">
    <property type="protein sequence ID" value="QYD70736.1"/>
    <property type="molecule type" value="Genomic_DNA"/>
</dbReference>
<evidence type="ECO:0000259" key="9">
    <source>
        <dbReference type="Pfam" id="PF13186"/>
    </source>
</evidence>
<evidence type="ECO:0000313" key="11">
    <source>
        <dbReference type="Proteomes" id="UP000826462"/>
    </source>
</evidence>
<keyword evidence="4" id="KW-0479">Metal-binding</keyword>
<dbReference type="Gene3D" id="3.20.20.70">
    <property type="entry name" value="Aldolase class I"/>
    <property type="match status" value="1"/>
</dbReference>
<keyword evidence="2" id="KW-0004">4Fe-4S</keyword>
<comment type="cofactor">
    <cofactor evidence="1">
        <name>[4Fe-4S] cluster</name>
        <dbReference type="ChEBI" id="CHEBI:49883"/>
    </cofactor>
</comment>
<dbReference type="Pfam" id="PF04055">
    <property type="entry name" value="Radical_SAM"/>
    <property type="match status" value="1"/>
</dbReference>
<comment type="similarity">
    <text evidence="7">Belongs to the radical SAM superfamily. Anaerobic sulfatase-maturating enzyme family.</text>
</comment>
<dbReference type="Pfam" id="PF13186">
    <property type="entry name" value="SPASM"/>
    <property type="match status" value="1"/>
</dbReference>
<proteinExistence type="inferred from homology"/>
<dbReference type="InterPro" id="IPR034491">
    <property type="entry name" value="Anaerob_Ser_sulfatase-maturase"/>
</dbReference>
<protein>
    <submittedName>
        <fullName evidence="10">Anaerobic sulfatase maturase</fullName>
    </submittedName>
</protein>
<evidence type="ECO:0000256" key="5">
    <source>
        <dbReference type="ARBA" id="ARBA00023004"/>
    </source>
</evidence>